<dbReference type="InterPro" id="IPR037066">
    <property type="entry name" value="Plug_dom_sf"/>
</dbReference>
<evidence type="ECO:0000313" key="8">
    <source>
        <dbReference type="EMBL" id="MXO47168.1"/>
    </source>
</evidence>
<feature type="signal peptide" evidence="5">
    <location>
        <begin position="1"/>
        <end position="29"/>
    </location>
</feature>
<evidence type="ECO:0000259" key="6">
    <source>
        <dbReference type="Pfam" id="PF00593"/>
    </source>
</evidence>
<feature type="chain" id="PRO_5032678579" evidence="5">
    <location>
        <begin position="30"/>
        <end position="1157"/>
    </location>
</feature>
<dbReference type="EMBL" id="WTYC01000001">
    <property type="protein sequence ID" value="MXO47168.1"/>
    <property type="molecule type" value="Genomic_DNA"/>
</dbReference>
<evidence type="ECO:0000256" key="5">
    <source>
        <dbReference type="SAM" id="SignalP"/>
    </source>
</evidence>
<keyword evidence="3" id="KW-0998">Cell outer membrane</keyword>
<proteinExistence type="inferred from homology"/>
<dbReference type="InterPro" id="IPR012910">
    <property type="entry name" value="Plug_dom"/>
</dbReference>
<evidence type="ECO:0000256" key="2">
    <source>
        <dbReference type="ARBA" id="ARBA00023136"/>
    </source>
</evidence>
<evidence type="ECO:0000256" key="4">
    <source>
        <dbReference type="RuleBase" id="RU003357"/>
    </source>
</evidence>
<keyword evidence="9" id="KW-1185">Reference proteome</keyword>
<feature type="domain" description="TonB-dependent receptor plug" evidence="7">
    <location>
        <begin position="96"/>
        <end position="212"/>
    </location>
</feature>
<dbReference type="InterPro" id="IPR036942">
    <property type="entry name" value="Beta-barrel_TonB_sf"/>
</dbReference>
<keyword evidence="2 4" id="KW-0472">Membrane</keyword>
<comment type="caution">
    <text evidence="8">The sequence shown here is derived from an EMBL/GenBank/DDBJ whole genome shotgun (WGS) entry which is preliminary data.</text>
</comment>
<sequence>MRKIHTTTIKGLAVSVSALALVTGGQAFAQDADCAEGYDDVDGECVLQDTAPDGVSSNDGNTDEVVDVTDTGATGQQTEGAIVVTGSRIKRDTYSSISPLQVITTEASNETGLFDPSQILQRSESASGQQIDATFQGFVLDNGPGSQTLNLRGLGADRTLLLVNGRRLAPAGVEGAPTNPSINLLPGSLIDRYDLLLDGASSIYGSDAVAGVGNVILRKDFDGLELYARGEINPQGSGEDYTISGAYGLNFDRGFIGIGAEYDYRDEIRLRDRDFFQGCATHREFTEDGQILTTDLRSNAVVQSQSGGDISVIEQDCVVTSQVGRILAPGTYFGNLWYQPEIANSGVPNYSIFRDAFGRNVDSDGDGFRDVDFPNGFNRNGADPDEVFLSEQKLYNVMAYGEYTLAGAGNITPYFEANYTRAEIFADNTGAAQVFPVVSGSNPFNPCNIEFGVDCRAANNEYEGFAPGTPNALATGTSLNTQPVFSVQGDRDNTDVVQEQYRGVLGVRGDLPFIGSSWTFDTSLVYSRAEGSSVRRGIREDKLLLALGQDPTADYNGDGIFDNDGDGIADDYNNQPINLLPGGACDVANLANPGAALPDLTEGCVPVNLFAGSLLGNAIGTFSSQAETDYLFGVRSFDTVYEQTLLSAFVTGDLFTLPAGPVGAVLGLEYRKDEIDSQPDAVASNGLFYGFFADKGAVGSKEIKEAFGEIDIPLQAGKPWVRELNVNLSGRVTDEEFYGTNFTYAVKAGWRPIDPLLLKFSYGTSFRAPNLRENFLAGQSGFNNGLFDPCAVPAAAYSPILDGEGGYDAAEDTREQSVIDSCIREGRDPFTVGTTPTDTTQFASAEIASGGSLDIEPETSRSITAGFAFEETFGDGFDMSLGASYFDIKLKDSIIEPASQFIVNDCFALREADSRSPFCDRLTYDPNGRMLISDVEAGFINLNQESVRGVDINGFVGKEVGAFGQLIDLGLNLSANHLIERSSLFIGDDGEPTFDEDAGEFGLPKWTGRLTFTADIDKFRFTWQTRYTGPVELDEDIQDEFSDAFNNRPDGQPITDDTPAPNAVSDTCTGAGSANGVVAGDGVFCRDVDFADEQFLHTASIRYRADRFTVIAGVDNIFNTAPPLVDPSEVLSIANTAIGNGYDYDGREFFASVRFDF</sequence>
<dbReference type="OrthoDB" id="7051241at2"/>
<gene>
    <name evidence="8" type="ORF">GRI69_02675</name>
</gene>
<keyword evidence="4" id="KW-0798">TonB box</keyword>
<keyword evidence="8" id="KW-0675">Receptor</keyword>
<dbReference type="InterPro" id="IPR000531">
    <property type="entry name" value="Beta-barrel_TonB"/>
</dbReference>
<protein>
    <submittedName>
        <fullName evidence="8">TonB-dependent receptor</fullName>
    </submittedName>
</protein>
<keyword evidence="5" id="KW-0732">Signal</keyword>
<evidence type="ECO:0000256" key="1">
    <source>
        <dbReference type="ARBA" id="ARBA00004442"/>
    </source>
</evidence>
<dbReference type="Gene3D" id="2.170.130.10">
    <property type="entry name" value="TonB-dependent receptor, plug domain"/>
    <property type="match status" value="1"/>
</dbReference>
<comment type="subcellular location">
    <subcellularLocation>
        <location evidence="1 4">Cell outer membrane</location>
    </subcellularLocation>
</comment>
<evidence type="ECO:0000313" key="9">
    <source>
        <dbReference type="Proteomes" id="UP000448199"/>
    </source>
</evidence>
<dbReference type="Pfam" id="PF00593">
    <property type="entry name" value="TonB_dep_Rec_b-barrel"/>
    <property type="match status" value="1"/>
</dbReference>
<dbReference type="GO" id="GO:0009279">
    <property type="term" value="C:cell outer membrane"/>
    <property type="evidence" value="ECO:0007669"/>
    <property type="project" value="UniProtKB-SubCell"/>
</dbReference>
<organism evidence="8 9">
    <name type="scientific">Qipengyuania vulgaris</name>
    <dbReference type="NCBI Taxonomy" id="291985"/>
    <lineage>
        <taxon>Bacteria</taxon>
        <taxon>Pseudomonadati</taxon>
        <taxon>Pseudomonadota</taxon>
        <taxon>Alphaproteobacteria</taxon>
        <taxon>Sphingomonadales</taxon>
        <taxon>Erythrobacteraceae</taxon>
        <taxon>Qipengyuania</taxon>
    </lineage>
</organism>
<name>A0A844XQ73_9SPHN</name>
<evidence type="ECO:0000259" key="7">
    <source>
        <dbReference type="Pfam" id="PF07715"/>
    </source>
</evidence>
<dbReference type="PANTHER" id="PTHR47234:SF2">
    <property type="entry name" value="TONB-DEPENDENT RECEPTOR"/>
    <property type="match status" value="1"/>
</dbReference>
<evidence type="ECO:0000256" key="3">
    <source>
        <dbReference type="ARBA" id="ARBA00023237"/>
    </source>
</evidence>
<dbReference type="Pfam" id="PF07715">
    <property type="entry name" value="Plug"/>
    <property type="match status" value="1"/>
</dbReference>
<dbReference type="AlphaFoldDB" id="A0A844XQ73"/>
<dbReference type="Proteomes" id="UP000448199">
    <property type="component" value="Unassembled WGS sequence"/>
</dbReference>
<dbReference type="Gene3D" id="2.40.170.20">
    <property type="entry name" value="TonB-dependent receptor, beta-barrel domain"/>
    <property type="match status" value="1"/>
</dbReference>
<reference evidence="8 9" key="1">
    <citation type="submission" date="2019-12" db="EMBL/GenBank/DDBJ databases">
        <title>Genomic-based taxomic classification of the family Erythrobacteraceae.</title>
        <authorList>
            <person name="Xu L."/>
        </authorList>
    </citation>
    <scope>NUCLEOTIDE SEQUENCE [LARGE SCALE GENOMIC DNA]</scope>
    <source>
        <strain evidence="8 9">DSM 17792</strain>
    </source>
</reference>
<comment type="similarity">
    <text evidence="4">Belongs to the TonB-dependent receptor family.</text>
</comment>
<dbReference type="PANTHER" id="PTHR47234">
    <property type="match status" value="1"/>
</dbReference>
<dbReference type="SUPFAM" id="SSF56935">
    <property type="entry name" value="Porins"/>
    <property type="match status" value="1"/>
</dbReference>
<dbReference type="RefSeq" id="WP_160727025.1">
    <property type="nucleotide sequence ID" value="NZ_WTYC01000001.1"/>
</dbReference>
<feature type="domain" description="TonB-dependent receptor-like beta-barrel" evidence="6">
    <location>
        <begin position="462"/>
        <end position="1116"/>
    </location>
</feature>
<accession>A0A844XQ73</accession>